<dbReference type="PANTHER" id="PTHR47470">
    <property type="entry name" value="CHOLESTEROL OXIDASE"/>
    <property type="match status" value="1"/>
</dbReference>
<dbReference type="Gene3D" id="3.50.50.60">
    <property type="entry name" value="FAD/NAD(P)-binding domain"/>
    <property type="match status" value="3"/>
</dbReference>
<gene>
    <name evidence="19" type="ORF">ACFPCY_21765</name>
</gene>
<keyword evidence="10" id="KW-0413">Isomerase</keyword>
<evidence type="ECO:0000256" key="10">
    <source>
        <dbReference type="ARBA" id="ARBA00023235"/>
    </source>
</evidence>
<evidence type="ECO:0000256" key="13">
    <source>
        <dbReference type="ARBA" id="ARBA00049723"/>
    </source>
</evidence>
<dbReference type="EC" id="1.1.3.6" evidence="13"/>
<evidence type="ECO:0000256" key="16">
    <source>
        <dbReference type="SAM" id="MobiDB-lite"/>
    </source>
</evidence>
<dbReference type="Pfam" id="PF13450">
    <property type="entry name" value="NAD_binding_8"/>
    <property type="match status" value="1"/>
</dbReference>
<proteinExistence type="inferred from homology"/>
<keyword evidence="9" id="KW-0753">Steroid metabolism</keyword>
<evidence type="ECO:0000259" key="18">
    <source>
        <dbReference type="Pfam" id="PF05199"/>
    </source>
</evidence>
<comment type="pathway">
    <text evidence="12">Steroid metabolism; cholesterol degradation.</text>
</comment>
<comment type="similarity">
    <text evidence="2">Belongs to the GMC oxidoreductase family.</text>
</comment>
<keyword evidence="8" id="KW-1207">Sterol metabolism</keyword>
<feature type="compositionally biased region" description="Low complexity" evidence="16">
    <location>
        <begin position="650"/>
        <end position="675"/>
    </location>
</feature>
<dbReference type="SUPFAM" id="SSF51905">
    <property type="entry name" value="FAD/NAD(P)-binding domain"/>
    <property type="match status" value="1"/>
</dbReference>
<keyword evidence="4" id="KW-0285">Flavoprotein</keyword>
<dbReference type="InterPro" id="IPR007867">
    <property type="entry name" value="GMC_OxRtase_C"/>
</dbReference>
<evidence type="ECO:0000256" key="5">
    <source>
        <dbReference type="ARBA" id="ARBA00022827"/>
    </source>
</evidence>
<sequence>MEQVDAVVVGSGFGGSVSAYRLAEAGRSVVLLERGRPYPPGSFPRSPAEMGRAFWDPGAGLYGMFDVWRFDGCDSVVSSGLGGGSLIYANVLLRKDERWFVHEELPDGTYESWPVSRADLDPHYDAVEEMIAPAPFPLDRPPFDNTPKAHAMQDAAAELGLDVTLPPLAVRFSAEPGGQPAVGLPIADPSYGNIHGVPRRTCNLCGECDIGCNDGAKNTLDHTYLSAARHHGADIRTGHEVKAVRPRPGGGYEVDYIVHDMVSRERRGAVRTIGCDRLILSAGTYGTTHLLLRSRALLGGLSGALGTRFSGNGDLLTFLLKAKDRNRVRPLNAARGPVITSAIRLPDELDGVAGAGRGAYIQDGGYPGFVDWAVQGLDMPGQIERMVKFLAERFLDFFKDVPDTHLSAELSELIGSGSLTVSSLPLLGMGRDTPDGRLDLDRHGRLYADWTTKTSEAYFERVRKTMQSIADVLGAEYADNPMWFRKRIITVHPLGGAPMGAHPGVGVCDPYGEVYGHPGLYIADGSVMPGSVGPNPSLTIAAFADRMSTRLLEGGTGTATAVPGIGDSAAVASAAGASAATTTATVTAGATTATVSASTTSTTTTGASTTGASTTGASTTGASPAGAPAASAPTLDVSVASAATVSAGVGGASMSAGAGPASSAGPQHGAGSGSAYAREPGPPAGPGDRSRPATGRTSLSFTEQMKGHVTFGTPDPRAGEVDENREPLAFRLTITADDVHRFLDEREHEATAEGWIEAPGCGGRRPVLQGRFNLFAPTGEEHRRVMRYRLFFTDDGGRDLTLTGEKNVLHGPPTRIWPDTSTLYTRLLAGHVRPEDDPDADVVGAGVLHIQLTDFARQLTTFRTGGPHGTTALVRFGRFFAGELWEVYGPDLT</sequence>
<dbReference type="PANTHER" id="PTHR47470:SF1">
    <property type="entry name" value="FAD-DEPENDENT OXIDOREDUCTASE 2 FAD BINDING DOMAIN-CONTAINING PROTEIN"/>
    <property type="match status" value="1"/>
</dbReference>
<keyword evidence="3" id="KW-0153">Cholesterol metabolism</keyword>
<keyword evidence="6" id="KW-0560">Oxidoreductase</keyword>
<evidence type="ECO:0000256" key="3">
    <source>
        <dbReference type="ARBA" id="ARBA00022548"/>
    </source>
</evidence>
<keyword evidence="7" id="KW-0443">Lipid metabolism</keyword>
<evidence type="ECO:0000259" key="17">
    <source>
        <dbReference type="Pfam" id="PF00732"/>
    </source>
</evidence>
<name>A0ABV9U261_9ACTN</name>
<dbReference type="InterPro" id="IPR036188">
    <property type="entry name" value="FAD/NAD-bd_sf"/>
</dbReference>
<keyword evidence="5" id="KW-0274">FAD</keyword>
<dbReference type="EMBL" id="JBHSIT010000006">
    <property type="protein sequence ID" value="MFC4909964.1"/>
    <property type="molecule type" value="Genomic_DNA"/>
</dbReference>
<evidence type="ECO:0000256" key="1">
    <source>
        <dbReference type="ARBA" id="ARBA00001974"/>
    </source>
</evidence>
<comment type="caution">
    <text evidence="19">The sequence shown here is derived from an EMBL/GenBank/DDBJ whole genome shotgun (WGS) entry which is preliminary data.</text>
</comment>
<dbReference type="Gene3D" id="3.30.410.10">
    <property type="entry name" value="Cholesterol Oxidase, domain 2"/>
    <property type="match status" value="1"/>
</dbReference>
<comment type="cofactor">
    <cofactor evidence="1">
        <name>FAD</name>
        <dbReference type="ChEBI" id="CHEBI:57692"/>
    </cofactor>
</comment>
<dbReference type="InterPro" id="IPR000172">
    <property type="entry name" value="GMC_OxRdtase_N"/>
</dbReference>
<evidence type="ECO:0000313" key="19">
    <source>
        <dbReference type="EMBL" id="MFC4909964.1"/>
    </source>
</evidence>
<protein>
    <recommendedName>
        <fullName evidence="14">Cholesterol oxidase</fullName>
        <ecNumber evidence="13">1.1.3.6</ecNumber>
        <ecNumber evidence="11">5.3.3.1</ecNumber>
    </recommendedName>
    <alternativeName>
        <fullName evidence="15">Cholesterol isomerase</fullName>
    </alternativeName>
</protein>
<evidence type="ECO:0000256" key="12">
    <source>
        <dbReference type="ARBA" id="ARBA00049645"/>
    </source>
</evidence>
<feature type="region of interest" description="Disordered" evidence="16">
    <location>
        <begin position="594"/>
        <end position="631"/>
    </location>
</feature>
<evidence type="ECO:0000256" key="15">
    <source>
        <dbReference type="ARBA" id="ARBA00049778"/>
    </source>
</evidence>
<dbReference type="EC" id="5.3.3.1" evidence="11"/>
<dbReference type="Proteomes" id="UP001595872">
    <property type="component" value="Unassembled WGS sequence"/>
</dbReference>
<evidence type="ECO:0000256" key="8">
    <source>
        <dbReference type="ARBA" id="ARBA00023166"/>
    </source>
</evidence>
<dbReference type="InterPro" id="IPR052542">
    <property type="entry name" value="Cholesterol_Oxidase"/>
</dbReference>
<dbReference type="RefSeq" id="WP_378257906.1">
    <property type="nucleotide sequence ID" value="NZ_JBHSIT010000006.1"/>
</dbReference>
<accession>A0ABV9U261</accession>
<evidence type="ECO:0000256" key="14">
    <source>
        <dbReference type="ARBA" id="ARBA00049744"/>
    </source>
</evidence>
<evidence type="ECO:0000256" key="2">
    <source>
        <dbReference type="ARBA" id="ARBA00010790"/>
    </source>
</evidence>
<feature type="domain" description="Glucose-methanol-choline oxidoreductase C-terminal" evidence="18">
    <location>
        <begin position="486"/>
        <end position="544"/>
    </location>
</feature>
<keyword evidence="20" id="KW-1185">Reference proteome</keyword>
<evidence type="ECO:0000256" key="9">
    <source>
        <dbReference type="ARBA" id="ARBA00023221"/>
    </source>
</evidence>
<reference evidence="20" key="1">
    <citation type="journal article" date="2019" name="Int. J. Syst. Evol. Microbiol.">
        <title>The Global Catalogue of Microorganisms (GCM) 10K type strain sequencing project: providing services to taxonomists for standard genome sequencing and annotation.</title>
        <authorList>
            <consortium name="The Broad Institute Genomics Platform"/>
            <consortium name="The Broad Institute Genome Sequencing Center for Infectious Disease"/>
            <person name="Wu L."/>
            <person name="Ma J."/>
        </authorList>
    </citation>
    <scope>NUCLEOTIDE SEQUENCE [LARGE SCALE GENOMIC DNA]</scope>
    <source>
        <strain evidence="20">KLKA75</strain>
    </source>
</reference>
<feature type="region of interest" description="Disordered" evidence="16">
    <location>
        <begin position="650"/>
        <end position="723"/>
    </location>
</feature>
<dbReference type="Pfam" id="PF00732">
    <property type="entry name" value="GMC_oxred_N"/>
    <property type="match status" value="1"/>
</dbReference>
<evidence type="ECO:0000256" key="11">
    <source>
        <dbReference type="ARBA" id="ARBA00038856"/>
    </source>
</evidence>
<evidence type="ECO:0000256" key="7">
    <source>
        <dbReference type="ARBA" id="ARBA00023098"/>
    </source>
</evidence>
<evidence type="ECO:0000313" key="20">
    <source>
        <dbReference type="Proteomes" id="UP001595872"/>
    </source>
</evidence>
<evidence type="ECO:0000256" key="4">
    <source>
        <dbReference type="ARBA" id="ARBA00022630"/>
    </source>
</evidence>
<organism evidence="19 20">
    <name type="scientific">Actinomadura gamaensis</name>
    <dbReference type="NCBI Taxonomy" id="1763541"/>
    <lineage>
        <taxon>Bacteria</taxon>
        <taxon>Bacillati</taxon>
        <taxon>Actinomycetota</taxon>
        <taxon>Actinomycetes</taxon>
        <taxon>Streptosporangiales</taxon>
        <taxon>Thermomonosporaceae</taxon>
        <taxon>Actinomadura</taxon>
    </lineage>
</organism>
<feature type="domain" description="Glucose-methanol-choline oxidoreductase N-terminal" evidence="17">
    <location>
        <begin position="201"/>
        <end position="294"/>
    </location>
</feature>
<evidence type="ECO:0000256" key="6">
    <source>
        <dbReference type="ARBA" id="ARBA00023002"/>
    </source>
</evidence>
<dbReference type="Pfam" id="PF05199">
    <property type="entry name" value="GMC_oxred_C"/>
    <property type="match status" value="1"/>
</dbReference>